<evidence type="ECO:0000313" key="1">
    <source>
        <dbReference type="EMBL" id="QXE23525.1"/>
    </source>
</evidence>
<reference evidence="1" key="1">
    <citation type="submission" date="2017-04" db="EMBL/GenBank/DDBJ databases">
        <title>Genome deletions in a multicellular cyanobacterial endosymbiont for morphological adaptation in marine diatoms.</title>
        <authorList>
            <person name="Wang Y."/>
            <person name="Gao H."/>
            <person name="Li R."/>
            <person name="Xu X."/>
        </authorList>
    </citation>
    <scope>NUCLEOTIDE SEQUENCE</scope>
    <source>
        <strain evidence="1">FACHB 800</strain>
    </source>
</reference>
<keyword evidence="2" id="KW-1185">Reference proteome</keyword>
<dbReference type="EMBL" id="CP021056">
    <property type="protein sequence ID" value="QXE23525.1"/>
    <property type="molecule type" value="Genomic_DNA"/>
</dbReference>
<dbReference type="RefSeq" id="WP_190606630.1">
    <property type="nucleotide sequence ID" value="NZ_CP021056.1"/>
</dbReference>
<protein>
    <submittedName>
        <fullName evidence="1">Uncharacterized protein</fullName>
    </submittedName>
</protein>
<dbReference type="Proteomes" id="UP000683511">
    <property type="component" value="Chromosome"/>
</dbReference>
<sequence>MASIKLSELNIVGSELFQDADSYLNELSEASALAVNGGDDSSDFGSYTEYGVKYLEFFVAGYGIATVKHIAKSFSNSYH</sequence>
<gene>
    <name evidence="1" type="ORF">B6N60_02215</name>
</gene>
<dbReference type="KEGG" id="rsin:B6N60_02215"/>
<accession>A0A975T7V5</accession>
<organism evidence="1 2">
    <name type="scientific">Richelia sinica FACHB-800</name>
    <dbReference type="NCBI Taxonomy" id="1357546"/>
    <lineage>
        <taxon>Bacteria</taxon>
        <taxon>Bacillati</taxon>
        <taxon>Cyanobacteriota</taxon>
        <taxon>Cyanophyceae</taxon>
        <taxon>Nostocales</taxon>
        <taxon>Nostocaceae</taxon>
        <taxon>Richelia</taxon>
    </lineage>
</organism>
<evidence type="ECO:0000313" key="2">
    <source>
        <dbReference type="Proteomes" id="UP000683511"/>
    </source>
</evidence>
<dbReference type="AlphaFoldDB" id="A0A975T7V5"/>
<name>A0A975T7V5_9NOST</name>
<proteinExistence type="predicted"/>